<dbReference type="EMBL" id="CP012159">
    <property type="protein sequence ID" value="AKT41541.1"/>
    <property type="molecule type" value="Genomic_DNA"/>
</dbReference>
<name>A0A0K1EL28_CHOCO</name>
<dbReference type="RefSeq" id="WP_050433311.1">
    <property type="nucleotide sequence ID" value="NZ_CP012159.1"/>
</dbReference>
<feature type="chain" id="PRO_5005459639" evidence="1">
    <location>
        <begin position="24"/>
        <end position="319"/>
    </location>
</feature>
<organism evidence="2 3">
    <name type="scientific">Chondromyces crocatus</name>
    <dbReference type="NCBI Taxonomy" id="52"/>
    <lineage>
        <taxon>Bacteria</taxon>
        <taxon>Pseudomonadati</taxon>
        <taxon>Myxococcota</taxon>
        <taxon>Polyangia</taxon>
        <taxon>Polyangiales</taxon>
        <taxon>Polyangiaceae</taxon>
        <taxon>Chondromyces</taxon>
    </lineage>
</organism>
<evidence type="ECO:0000256" key="1">
    <source>
        <dbReference type="SAM" id="SignalP"/>
    </source>
</evidence>
<protein>
    <submittedName>
        <fullName evidence="2">Uncharacterized protein</fullName>
    </submittedName>
</protein>
<gene>
    <name evidence="2" type="ORF">CMC5_057480</name>
</gene>
<dbReference type="Proteomes" id="UP000067626">
    <property type="component" value="Chromosome"/>
</dbReference>
<proteinExistence type="predicted"/>
<dbReference type="KEGG" id="ccro:CMC5_057480"/>
<keyword evidence="1" id="KW-0732">Signal</keyword>
<dbReference type="AlphaFoldDB" id="A0A0K1EL28"/>
<feature type="signal peptide" evidence="1">
    <location>
        <begin position="1"/>
        <end position="23"/>
    </location>
</feature>
<dbReference type="STRING" id="52.CMC5_057480"/>
<evidence type="ECO:0000313" key="3">
    <source>
        <dbReference type="Proteomes" id="UP000067626"/>
    </source>
</evidence>
<evidence type="ECO:0000313" key="2">
    <source>
        <dbReference type="EMBL" id="AKT41541.1"/>
    </source>
</evidence>
<reference evidence="2 3" key="1">
    <citation type="submission" date="2015-07" db="EMBL/GenBank/DDBJ databases">
        <title>Genome analysis of myxobacterium Chondromyces crocatus Cm c5 reveals a high potential for natural compound synthesis and the genetic basis for the loss of fruiting body formation.</title>
        <authorList>
            <person name="Zaburannyi N."/>
            <person name="Bunk B."/>
            <person name="Maier J."/>
            <person name="Overmann J."/>
            <person name="Mueller R."/>
        </authorList>
    </citation>
    <scope>NUCLEOTIDE SEQUENCE [LARGE SCALE GENOMIC DNA]</scope>
    <source>
        <strain evidence="2 3">Cm c5</strain>
    </source>
</reference>
<keyword evidence="3" id="KW-1185">Reference proteome</keyword>
<sequence length="319" mass="34849">MLCSARSSAHAGLVALAIFGLLAGCASTPASTPAADSATVDLRQTLPKVGVLDEPREPELLLWGHEEGGPFATYRVSADGAMLGVENGIFIATARGEWGWTVEEKPARTLSCHQNVEKFDEEGGKVLRAVAALRDGSHPQVVVSEAIPPSDDAGPFEQSVSLLGSLGPYLFVQERVTLFGCGKNLRETVAFRVWDLEGAVWNGWRTELTGVPALQQEVRSKLDERLDDLRDDDPRSIVPELTQFRPSYGASGRLGFQLLFTRPTLESYHDTQWSFPSESMELASEGLPERFAAWSQLPAGITRFLAAHPRIFLDGWSTR</sequence>
<accession>A0A0K1EL28</accession>
<dbReference type="OrthoDB" id="5500258at2"/>
<dbReference type="PROSITE" id="PS51257">
    <property type="entry name" value="PROKAR_LIPOPROTEIN"/>
    <property type="match status" value="1"/>
</dbReference>